<dbReference type="InterPro" id="IPR027383">
    <property type="entry name" value="Znf_put"/>
</dbReference>
<evidence type="ECO:0000259" key="4">
    <source>
        <dbReference type="Pfam" id="PF13490"/>
    </source>
</evidence>
<keyword evidence="3" id="KW-0472">Membrane</keyword>
<dbReference type="Pfam" id="PF13490">
    <property type="entry name" value="zf-HC2"/>
    <property type="match status" value="1"/>
</dbReference>
<feature type="domain" description="Putative zinc-finger" evidence="4">
    <location>
        <begin position="13"/>
        <end position="37"/>
    </location>
</feature>
<dbReference type="InterPro" id="IPR041916">
    <property type="entry name" value="Anti_sigma_zinc_sf"/>
</dbReference>
<dbReference type="RefSeq" id="WP_259486926.1">
    <property type="nucleotide sequence ID" value="NZ_JANTEZ010000004.1"/>
</dbReference>
<protein>
    <submittedName>
        <fullName evidence="5">Zf-HC2 domain-containing protein</fullName>
    </submittedName>
</protein>
<sequence>MNAADEYRDWDAAYVMGMLTAEERREFERHLASCHECSHAVAELAGMPGMLGSLRAGEAAALLEPAGGAPAVAPVAPPAGTVQHLARAVGRRRRTVRRRMAAAVIGTGVLLAGAGVLTGFAIGQFAPGEFAPGASTPVATAQAAGPDASSGDGVRLAMGQVEPGYIDAELRVSPKEWGTRFDWDCSYSETLQATFDGPVPYDLVVTDRAGVETTVASWTAEKGAAAGNLSASTSIPTGQIASVDIRVSGSDQPIVRTEL</sequence>
<dbReference type="Gene3D" id="1.10.10.1320">
    <property type="entry name" value="Anti-sigma factor, zinc-finger domain"/>
    <property type="match status" value="1"/>
</dbReference>
<evidence type="ECO:0000256" key="3">
    <source>
        <dbReference type="SAM" id="Phobius"/>
    </source>
</evidence>
<name>A0ABT2GGS9_9MICO</name>
<comment type="caution">
    <text evidence="5">The sequence shown here is derived from an EMBL/GenBank/DDBJ whole genome shotgun (WGS) entry which is preliminary data.</text>
</comment>
<evidence type="ECO:0000313" key="5">
    <source>
        <dbReference type="EMBL" id="MCS5715436.1"/>
    </source>
</evidence>
<dbReference type="EMBL" id="JANTEZ010000004">
    <property type="protein sequence ID" value="MCS5715436.1"/>
    <property type="molecule type" value="Genomic_DNA"/>
</dbReference>
<keyword evidence="3" id="KW-1133">Transmembrane helix</keyword>
<keyword evidence="1" id="KW-0805">Transcription regulation</keyword>
<gene>
    <name evidence="5" type="ORF">NVV95_12860</name>
</gene>
<feature type="transmembrane region" description="Helical" evidence="3">
    <location>
        <begin position="101"/>
        <end position="122"/>
    </location>
</feature>
<dbReference type="Proteomes" id="UP001165580">
    <property type="component" value="Unassembled WGS sequence"/>
</dbReference>
<keyword evidence="3" id="KW-0812">Transmembrane</keyword>
<proteinExistence type="predicted"/>
<accession>A0ABT2GGS9</accession>
<organism evidence="5 6">
    <name type="scientific">Herbiconiux gentiana</name>
    <dbReference type="NCBI Taxonomy" id="2970912"/>
    <lineage>
        <taxon>Bacteria</taxon>
        <taxon>Bacillati</taxon>
        <taxon>Actinomycetota</taxon>
        <taxon>Actinomycetes</taxon>
        <taxon>Micrococcales</taxon>
        <taxon>Microbacteriaceae</taxon>
        <taxon>Herbiconiux</taxon>
    </lineage>
</organism>
<keyword evidence="2" id="KW-0804">Transcription</keyword>
<evidence type="ECO:0000313" key="6">
    <source>
        <dbReference type="Proteomes" id="UP001165580"/>
    </source>
</evidence>
<keyword evidence="6" id="KW-1185">Reference proteome</keyword>
<evidence type="ECO:0000256" key="1">
    <source>
        <dbReference type="ARBA" id="ARBA00023015"/>
    </source>
</evidence>
<reference evidence="5" key="1">
    <citation type="submission" date="2022-08" db="EMBL/GenBank/DDBJ databases">
        <authorList>
            <person name="Deng Y."/>
            <person name="Han X.-F."/>
            <person name="Zhang Y.-Q."/>
        </authorList>
    </citation>
    <scope>NUCLEOTIDE SEQUENCE</scope>
    <source>
        <strain evidence="5">CPCC 205716</strain>
    </source>
</reference>
<evidence type="ECO:0000256" key="2">
    <source>
        <dbReference type="ARBA" id="ARBA00023163"/>
    </source>
</evidence>